<dbReference type="SUPFAM" id="SSF75005">
    <property type="entry name" value="Arabinanase/levansucrase/invertase"/>
    <property type="match status" value="2"/>
</dbReference>
<dbReference type="SMART" id="SM00560">
    <property type="entry name" value="LamGL"/>
    <property type="match status" value="1"/>
</dbReference>
<protein>
    <submittedName>
        <fullName evidence="6">Concanavalin A-like lectin/glucanases superfamily protein</fullName>
    </submittedName>
</protein>
<organism evidence="6 7">
    <name type="scientific">Halogranum rubrum</name>
    <dbReference type="NCBI Taxonomy" id="553466"/>
    <lineage>
        <taxon>Archaea</taxon>
        <taxon>Methanobacteriati</taxon>
        <taxon>Methanobacteriota</taxon>
        <taxon>Stenosarchaea group</taxon>
        <taxon>Halobacteria</taxon>
        <taxon>Halobacteriales</taxon>
        <taxon>Haloferacaceae</taxon>
    </lineage>
</organism>
<evidence type="ECO:0000256" key="2">
    <source>
        <dbReference type="ARBA" id="ARBA00022801"/>
    </source>
</evidence>
<keyword evidence="1" id="KW-0732">Signal</keyword>
<dbReference type="AlphaFoldDB" id="A0A1I4H0H0"/>
<dbReference type="InterPro" id="IPR013320">
    <property type="entry name" value="ConA-like_dom_sf"/>
</dbReference>
<keyword evidence="2" id="KW-0378">Hydrolase</keyword>
<evidence type="ECO:0000259" key="5">
    <source>
        <dbReference type="SMART" id="SM00560"/>
    </source>
</evidence>
<keyword evidence="7" id="KW-1185">Reference proteome</keyword>
<accession>A0A1I4H0H0</accession>
<dbReference type="GO" id="GO:0030246">
    <property type="term" value="F:carbohydrate binding"/>
    <property type="evidence" value="ECO:0007669"/>
    <property type="project" value="UniProtKB-KW"/>
</dbReference>
<dbReference type="InterPro" id="IPR006558">
    <property type="entry name" value="LamG-like"/>
</dbReference>
<evidence type="ECO:0000256" key="1">
    <source>
        <dbReference type="ARBA" id="ARBA00022729"/>
    </source>
</evidence>
<dbReference type="SUPFAM" id="SSF49899">
    <property type="entry name" value="Concanavalin A-like lectins/glucanases"/>
    <property type="match status" value="1"/>
</dbReference>
<evidence type="ECO:0000256" key="4">
    <source>
        <dbReference type="ARBA" id="ARBA00023295"/>
    </source>
</evidence>
<keyword evidence="6" id="KW-0430">Lectin</keyword>
<evidence type="ECO:0000256" key="3">
    <source>
        <dbReference type="ARBA" id="ARBA00023157"/>
    </source>
</evidence>
<dbReference type="Gene3D" id="2.60.120.200">
    <property type="match status" value="1"/>
</dbReference>
<dbReference type="PROSITE" id="PS51318">
    <property type="entry name" value="TAT"/>
    <property type="match status" value="1"/>
</dbReference>
<dbReference type="Proteomes" id="UP000199607">
    <property type="component" value="Unassembled WGS sequence"/>
</dbReference>
<dbReference type="InterPro" id="IPR006311">
    <property type="entry name" value="TAT_signal"/>
</dbReference>
<dbReference type="EMBL" id="FOTC01000004">
    <property type="protein sequence ID" value="SFL34916.1"/>
    <property type="molecule type" value="Genomic_DNA"/>
</dbReference>
<dbReference type="STRING" id="553466.SAMN04487950_3487"/>
<evidence type="ECO:0000313" key="7">
    <source>
        <dbReference type="Proteomes" id="UP000199607"/>
    </source>
</evidence>
<keyword evidence="3" id="KW-1015">Disulfide bond</keyword>
<dbReference type="GO" id="GO:0016798">
    <property type="term" value="F:hydrolase activity, acting on glycosyl bonds"/>
    <property type="evidence" value="ECO:0007669"/>
    <property type="project" value="UniProtKB-KW"/>
</dbReference>
<dbReference type="RefSeq" id="WP_089870868.1">
    <property type="nucleotide sequence ID" value="NZ_FOTC01000004.1"/>
</dbReference>
<gene>
    <name evidence="6" type="ORF">SAMN04487950_3487</name>
</gene>
<dbReference type="Pfam" id="PF13385">
    <property type="entry name" value="Laminin_G_3"/>
    <property type="match status" value="1"/>
</dbReference>
<dbReference type="Gene3D" id="2.115.10.20">
    <property type="entry name" value="Glycosyl hydrolase domain, family 43"/>
    <property type="match status" value="2"/>
</dbReference>
<sequence length="557" mass="59128">MQDRFDIERRTVLKSLGVLGAGGLGLTSSLTGVASAYEGALASFYEFEGTTAADSSGNGYDGTVSGASPGASGIAGDCFSFDAGDAVDVPHPLSGASSGAYSVWVNATALGEDKAILGDWPSADTSMWYDVGDDVWGFAARLGGTLQKVTGGSPSVGDWTHLVATFGGGTLRLFVDGTEVDSTSASGQLATHGNIQLGGDEGDHGYWDGRLDQVRTYARSLSAAEVSTLYENPGSAELTSSDSVTDIAFSNQGLAFDPAQQSYSPGDEFIFPSIIETSKIANPLGKYHLYCAPHGTSATKDGETVGVALFYSDTLGDGSWTEYAGNPIIDPSDFSGVSHISSPHAIFADEYGKVLLYAHGDNHVTRWWYDSGDDGATFDYGGDAVDTSMYSGSSESSYARVYEYSIPNRSNRYTMFFMSNQGGTRHIRFATSTDGKNWTVDPDEVISPQPEHDGNVSGPFFFRYDGMYCLAFHTSDGNQWVAEVGENIDMENHLGMFNQATSGSPDGGRCSSPFLVTDDGGTPWLYYESNTRLDAAIGVERLTDSDDAANLSLFDLS</sequence>
<dbReference type="InterPro" id="IPR023296">
    <property type="entry name" value="Glyco_hydro_beta-prop_sf"/>
</dbReference>
<keyword evidence="4" id="KW-0326">Glycosidase</keyword>
<evidence type="ECO:0000313" key="6">
    <source>
        <dbReference type="EMBL" id="SFL34916.1"/>
    </source>
</evidence>
<name>A0A1I4H0H0_9EURY</name>
<reference evidence="7" key="1">
    <citation type="submission" date="2016-10" db="EMBL/GenBank/DDBJ databases">
        <authorList>
            <person name="Varghese N."/>
            <person name="Submissions S."/>
        </authorList>
    </citation>
    <scope>NUCLEOTIDE SEQUENCE [LARGE SCALE GENOMIC DNA]</scope>
    <source>
        <strain evidence="7">CGMCC 1.7738</strain>
    </source>
</reference>
<proteinExistence type="predicted"/>
<feature type="domain" description="LamG-like jellyroll fold" evidence="5">
    <location>
        <begin position="97"/>
        <end position="224"/>
    </location>
</feature>